<gene>
    <name evidence="6" type="ordered locus">HQ_2045A</name>
</gene>
<proteinExistence type="inferred from homology"/>
<dbReference type="PANTHER" id="PTHR42988:SF2">
    <property type="entry name" value="CYCLIC NUCLEOTIDE PHOSPHODIESTERASE CBUA0032-RELATED"/>
    <property type="match status" value="1"/>
</dbReference>
<dbReference type="AlphaFoldDB" id="Q18IK0"/>
<sequence length="241" mass="27387">MSTIGIITDIHLREAYHDEIIERLHKIKHEYMNTGQIAHTFILGDLLQESTKHADREHLDEIRSIFDEWVSPVTYLLGNHDVATHSKDELSEILDQDRFHGIVWIDNQAYVYLDSVREDVGARGIIGPDQRSWLDDTLPSDAIVLSHHPLGPFSIEDNVWFGNYPERAYPWDRQETLEILQKTAKASVSGHIHQPGRTAFRGVSHISVNAVSKETPKNPVSGNYARLNTGESLEIKTGHVE</sequence>
<dbReference type="InterPro" id="IPR004843">
    <property type="entry name" value="Calcineurin-like_PHP"/>
</dbReference>
<dbReference type="EMBL" id="AM180088">
    <property type="protein sequence ID" value="CAJ52172.1"/>
    <property type="molecule type" value="Genomic_DNA"/>
</dbReference>
<protein>
    <submittedName>
        <fullName evidence="6">Probable phosphoesterase</fullName>
    </submittedName>
</protein>
<dbReference type="GO" id="GO:0016787">
    <property type="term" value="F:hydrolase activity"/>
    <property type="evidence" value="ECO:0007669"/>
    <property type="project" value="UniProtKB-KW"/>
</dbReference>
<dbReference type="GeneID" id="4192652"/>
<evidence type="ECO:0000259" key="5">
    <source>
        <dbReference type="Pfam" id="PF00149"/>
    </source>
</evidence>
<dbReference type="InterPro" id="IPR050884">
    <property type="entry name" value="CNP_phosphodiesterase-III"/>
</dbReference>
<dbReference type="HOGENOM" id="CLU_1149797_0_0_2"/>
<dbReference type="KEGG" id="hwa:HQ_2045A"/>
<name>Q18IK0_HALWD</name>
<accession>Q18IK0</accession>
<dbReference type="SUPFAM" id="SSF56300">
    <property type="entry name" value="Metallo-dependent phosphatases"/>
    <property type="match status" value="1"/>
</dbReference>
<keyword evidence="3" id="KW-0408">Iron</keyword>
<dbReference type="Proteomes" id="UP000001975">
    <property type="component" value="Chromosome"/>
</dbReference>
<evidence type="ECO:0000313" key="7">
    <source>
        <dbReference type="Proteomes" id="UP000001975"/>
    </source>
</evidence>
<dbReference type="eggNOG" id="arCOG01153">
    <property type="taxonomic scope" value="Archaea"/>
</dbReference>
<evidence type="ECO:0000256" key="2">
    <source>
        <dbReference type="ARBA" id="ARBA00022801"/>
    </source>
</evidence>
<reference evidence="6 7" key="1">
    <citation type="journal article" date="2006" name="BMC Genomics">
        <title>The genome of the square archaeon Haloquadratum walsbyi: life at the limits of water activity.</title>
        <authorList>
            <person name="Bolhuis H.H."/>
            <person name="Palm P.P."/>
            <person name="Wende A.W."/>
            <person name="Falb M.M."/>
            <person name="Rampp M.M."/>
            <person name="Rodriguez-Valera F.F."/>
            <person name="Pfeiffer F.F."/>
            <person name="Oesterhelt D.D."/>
        </authorList>
    </citation>
    <scope>NUCLEOTIDE SEQUENCE [LARGE SCALE GENOMIC DNA]</scope>
    <source>
        <strain evidence="7">DSM 16790 / HBSQ001</strain>
    </source>
</reference>
<dbReference type="Gene3D" id="3.60.21.10">
    <property type="match status" value="1"/>
</dbReference>
<feature type="domain" description="Calcineurin-like phosphoesterase" evidence="5">
    <location>
        <begin position="3"/>
        <end position="195"/>
    </location>
</feature>
<dbReference type="RefSeq" id="WP_011571311.1">
    <property type="nucleotide sequence ID" value="NC_008212.1"/>
</dbReference>
<comment type="similarity">
    <text evidence="4">Belongs to the cyclic nucleotide phosphodiesterase class-III family.</text>
</comment>
<evidence type="ECO:0000256" key="1">
    <source>
        <dbReference type="ARBA" id="ARBA00022723"/>
    </source>
</evidence>
<keyword evidence="1" id="KW-0479">Metal-binding</keyword>
<dbReference type="Pfam" id="PF00149">
    <property type="entry name" value="Metallophos"/>
    <property type="match status" value="1"/>
</dbReference>
<dbReference type="STRING" id="362976.HQ_2045A"/>
<dbReference type="GO" id="GO:0046872">
    <property type="term" value="F:metal ion binding"/>
    <property type="evidence" value="ECO:0007669"/>
    <property type="project" value="UniProtKB-KW"/>
</dbReference>
<dbReference type="InterPro" id="IPR029052">
    <property type="entry name" value="Metallo-depent_PP-like"/>
</dbReference>
<keyword evidence="7" id="KW-1185">Reference proteome</keyword>
<evidence type="ECO:0000313" key="6">
    <source>
        <dbReference type="EMBL" id="CAJ52172.1"/>
    </source>
</evidence>
<evidence type="ECO:0000256" key="3">
    <source>
        <dbReference type="ARBA" id="ARBA00023004"/>
    </source>
</evidence>
<organism evidence="6 7">
    <name type="scientific">Haloquadratum walsbyi (strain DSM 16790 / HBSQ001)</name>
    <dbReference type="NCBI Taxonomy" id="362976"/>
    <lineage>
        <taxon>Archaea</taxon>
        <taxon>Methanobacteriati</taxon>
        <taxon>Methanobacteriota</taxon>
        <taxon>Stenosarchaea group</taxon>
        <taxon>Halobacteria</taxon>
        <taxon>Halobacteriales</taxon>
        <taxon>Haloferacaceae</taxon>
        <taxon>Haloquadratum</taxon>
    </lineage>
</organism>
<dbReference type="PANTHER" id="PTHR42988">
    <property type="entry name" value="PHOSPHOHYDROLASE"/>
    <property type="match status" value="1"/>
</dbReference>
<keyword evidence="2" id="KW-0378">Hydrolase</keyword>
<evidence type="ECO:0000256" key="4">
    <source>
        <dbReference type="ARBA" id="ARBA00025742"/>
    </source>
</evidence>